<dbReference type="PANTHER" id="PTHR33693">
    <property type="entry name" value="TYPE-5 URACIL-DNA GLYCOSYLASE"/>
    <property type="match status" value="1"/>
</dbReference>
<dbReference type="GO" id="GO:0046872">
    <property type="term" value="F:metal ion binding"/>
    <property type="evidence" value="ECO:0007669"/>
    <property type="project" value="UniProtKB-KW"/>
</dbReference>
<dbReference type="PANTHER" id="PTHR33693:SF1">
    <property type="entry name" value="TYPE-4 URACIL-DNA GLYCOSYLASE"/>
    <property type="match status" value="1"/>
</dbReference>
<evidence type="ECO:0000256" key="1">
    <source>
        <dbReference type="ARBA" id="ARBA00001400"/>
    </source>
</evidence>
<dbReference type="NCBIfam" id="TIGR00758">
    <property type="entry name" value="UDG_fam4"/>
    <property type="match status" value="1"/>
</dbReference>
<evidence type="ECO:0000313" key="13">
    <source>
        <dbReference type="EMBL" id="OGZ27398.1"/>
    </source>
</evidence>
<keyword evidence="8" id="KW-0378">Hydrolase</keyword>
<dbReference type="InterPro" id="IPR005273">
    <property type="entry name" value="Ura-DNA_glyco_family4"/>
</dbReference>
<evidence type="ECO:0000256" key="4">
    <source>
        <dbReference type="ARBA" id="ARBA00019403"/>
    </source>
</evidence>
<comment type="caution">
    <text evidence="13">The sequence shown here is derived from an EMBL/GenBank/DDBJ whole genome shotgun (WGS) entry which is preliminary data.</text>
</comment>
<dbReference type="AlphaFoldDB" id="A0A1G2EQ68"/>
<evidence type="ECO:0000259" key="12">
    <source>
        <dbReference type="SMART" id="SM00986"/>
    </source>
</evidence>
<evidence type="ECO:0000256" key="6">
    <source>
        <dbReference type="ARBA" id="ARBA00022723"/>
    </source>
</evidence>
<dbReference type="GO" id="GO:0006281">
    <property type="term" value="P:DNA repair"/>
    <property type="evidence" value="ECO:0007669"/>
    <property type="project" value="UniProtKB-KW"/>
</dbReference>
<evidence type="ECO:0000256" key="8">
    <source>
        <dbReference type="ARBA" id="ARBA00022801"/>
    </source>
</evidence>
<comment type="similarity">
    <text evidence="2">Belongs to the uracil-DNA glycosylase (UDG) superfamily. Type 4 (UDGa) family.</text>
</comment>
<dbReference type="InterPro" id="IPR005122">
    <property type="entry name" value="Uracil-DNA_glycosylase-like"/>
</dbReference>
<dbReference type="EMBL" id="MHMM01000006">
    <property type="protein sequence ID" value="OGZ27398.1"/>
    <property type="molecule type" value="Genomic_DNA"/>
</dbReference>
<evidence type="ECO:0000256" key="5">
    <source>
        <dbReference type="ARBA" id="ARBA00022485"/>
    </source>
</evidence>
<dbReference type="SMART" id="SM00987">
    <property type="entry name" value="UreE_C"/>
    <property type="match status" value="1"/>
</dbReference>
<accession>A0A1G2EQ68</accession>
<dbReference type="InterPro" id="IPR036895">
    <property type="entry name" value="Uracil-DNA_glycosylase-like_sf"/>
</dbReference>
<evidence type="ECO:0000256" key="11">
    <source>
        <dbReference type="ARBA" id="ARBA00023204"/>
    </source>
</evidence>
<sequence length="193" mass="22246">MDKTEELRKIKEEIIASKDLPLYNYRIENSYFPVIGEGSHDAEVMFVGEAPGRNEAKQGRPFCGSAGKMLDNLLKTIGLERGSVYITNIVKDRPPENRDPEEQEICSYSPYLVRQIEIIKPKIVCALGRHSMKFIMEKYRLQKELDSISRIHGKLFQAESFAFIPLYHPAVAIYNGNMKKTLEEDFKILKQFL</sequence>
<organism evidence="13 14">
    <name type="scientific">Candidatus Nealsonbacteria bacterium RIFOXYB1_FULL_40_15</name>
    <dbReference type="NCBI Taxonomy" id="1801677"/>
    <lineage>
        <taxon>Bacteria</taxon>
        <taxon>Candidatus Nealsoniibacteriota</taxon>
    </lineage>
</organism>
<dbReference type="Pfam" id="PF03167">
    <property type="entry name" value="UDG"/>
    <property type="match status" value="1"/>
</dbReference>
<evidence type="ECO:0000313" key="14">
    <source>
        <dbReference type="Proteomes" id="UP000177740"/>
    </source>
</evidence>
<comment type="catalytic activity">
    <reaction evidence="1">
        <text>Hydrolyzes single-stranded DNA or mismatched double-stranded DNA and polynucleotides, releasing free uracil.</text>
        <dbReference type="EC" id="3.2.2.27"/>
    </reaction>
</comment>
<keyword evidence="6" id="KW-0479">Metal-binding</keyword>
<dbReference type="SMART" id="SM00986">
    <property type="entry name" value="UDG"/>
    <property type="match status" value="1"/>
</dbReference>
<keyword evidence="5" id="KW-0004">4Fe-4S</keyword>
<keyword evidence="11" id="KW-0234">DNA repair</keyword>
<dbReference type="GO" id="GO:0051539">
    <property type="term" value="F:4 iron, 4 sulfur cluster binding"/>
    <property type="evidence" value="ECO:0007669"/>
    <property type="project" value="UniProtKB-KW"/>
</dbReference>
<dbReference type="GO" id="GO:0004844">
    <property type="term" value="F:uracil DNA N-glycosylase activity"/>
    <property type="evidence" value="ECO:0007669"/>
    <property type="project" value="UniProtKB-EC"/>
</dbReference>
<name>A0A1G2EQ68_9BACT</name>
<protein>
    <recommendedName>
        <fullName evidence="4">Type-4 uracil-DNA glycosylase</fullName>
        <ecNumber evidence="3">3.2.2.27</ecNumber>
    </recommendedName>
</protein>
<evidence type="ECO:0000256" key="10">
    <source>
        <dbReference type="ARBA" id="ARBA00023014"/>
    </source>
</evidence>
<evidence type="ECO:0000256" key="3">
    <source>
        <dbReference type="ARBA" id="ARBA00012030"/>
    </source>
</evidence>
<dbReference type="Proteomes" id="UP000177740">
    <property type="component" value="Unassembled WGS sequence"/>
</dbReference>
<dbReference type="STRING" id="1801677.A2365_02905"/>
<keyword evidence="10" id="KW-0411">Iron-sulfur</keyword>
<proteinExistence type="inferred from homology"/>
<dbReference type="InterPro" id="IPR051536">
    <property type="entry name" value="UDG_Type-4/5"/>
</dbReference>
<dbReference type="SUPFAM" id="SSF52141">
    <property type="entry name" value="Uracil-DNA glycosylase-like"/>
    <property type="match status" value="1"/>
</dbReference>
<feature type="domain" description="Uracil-DNA glycosylase-like" evidence="12">
    <location>
        <begin position="35"/>
        <end position="187"/>
    </location>
</feature>
<keyword evidence="7" id="KW-0227">DNA damage</keyword>
<reference evidence="13 14" key="1">
    <citation type="journal article" date="2016" name="Nat. Commun.">
        <title>Thousands of microbial genomes shed light on interconnected biogeochemical processes in an aquifer system.</title>
        <authorList>
            <person name="Anantharaman K."/>
            <person name="Brown C.T."/>
            <person name="Hug L.A."/>
            <person name="Sharon I."/>
            <person name="Castelle C.J."/>
            <person name="Probst A.J."/>
            <person name="Thomas B.C."/>
            <person name="Singh A."/>
            <person name="Wilkins M.J."/>
            <person name="Karaoz U."/>
            <person name="Brodie E.L."/>
            <person name="Williams K.H."/>
            <person name="Hubbard S.S."/>
            <person name="Banfield J.F."/>
        </authorList>
    </citation>
    <scope>NUCLEOTIDE SEQUENCE [LARGE SCALE GENOMIC DNA]</scope>
</reference>
<evidence type="ECO:0000256" key="2">
    <source>
        <dbReference type="ARBA" id="ARBA00006521"/>
    </source>
</evidence>
<dbReference type="EC" id="3.2.2.27" evidence="3"/>
<dbReference type="Gene3D" id="3.40.470.10">
    <property type="entry name" value="Uracil-DNA glycosylase-like domain"/>
    <property type="match status" value="1"/>
</dbReference>
<keyword evidence="9" id="KW-0408">Iron</keyword>
<evidence type="ECO:0000256" key="7">
    <source>
        <dbReference type="ARBA" id="ARBA00022763"/>
    </source>
</evidence>
<gene>
    <name evidence="13" type="ORF">A2365_02905</name>
</gene>
<dbReference type="CDD" id="cd10030">
    <property type="entry name" value="UDG-F4_TTUDGA_SPO1dp_like"/>
    <property type="match status" value="1"/>
</dbReference>
<evidence type="ECO:0000256" key="9">
    <source>
        <dbReference type="ARBA" id="ARBA00023004"/>
    </source>
</evidence>